<proteinExistence type="predicted"/>
<protein>
    <recommendedName>
        <fullName evidence="5">Lipoprotein</fullName>
    </recommendedName>
</protein>
<name>A0A5Q2FBR7_9ACTN</name>
<dbReference type="RefSeq" id="WP_153570993.1">
    <property type="nucleotide sequence ID" value="NZ_CP045725.1"/>
</dbReference>
<dbReference type="AlphaFoldDB" id="A0A5Q2FBR7"/>
<feature type="signal peptide" evidence="2">
    <location>
        <begin position="1"/>
        <end position="27"/>
    </location>
</feature>
<dbReference type="InterPro" id="IPR046576">
    <property type="entry name" value="DUF6636"/>
</dbReference>
<dbReference type="KEGG" id="rain:Rai3103_00920"/>
<accession>A0A5Q2FBR7</accession>
<evidence type="ECO:0000256" key="2">
    <source>
        <dbReference type="SAM" id="SignalP"/>
    </source>
</evidence>
<evidence type="ECO:0000313" key="3">
    <source>
        <dbReference type="EMBL" id="QGF22483.1"/>
    </source>
</evidence>
<gene>
    <name evidence="3" type="ORF">Rai3103_00920</name>
</gene>
<feature type="region of interest" description="Disordered" evidence="1">
    <location>
        <begin position="29"/>
        <end position="58"/>
    </location>
</feature>
<evidence type="ECO:0000313" key="4">
    <source>
        <dbReference type="Proteomes" id="UP000386847"/>
    </source>
</evidence>
<evidence type="ECO:0000256" key="1">
    <source>
        <dbReference type="SAM" id="MobiDB-lite"/>
    </source>
</evidence>
<dbReference type="EMBL" id="CP045725">
    <property type="protein sequence ID" value="QGF22483.1"/>
    <property type="molecule type" value="Genomic_DNA"/>
</dbReference>
<keyword evidence="2" id="KW-0732">Signal</keyword>
<feature type="chain" id="PRO_5038764874" description="Lipoprotein" evidence="2">
    <location>
        <begin position="28"/>
        <end position="194"/>
    </location>
</feature>
<keyword evidence="4" id="KW-1185">Reference proteome</keyword>
<dbReference type="Proteomes" id="UP000386847">
    <property type="component" value="Chromosome"/>
</dbReference>
<dbReference type="Pfam" id="PF20341">
    <property type="entry name" value="DUF6636"/>
    <property type="match status" value="1"/>
</dbReference>
<sequence>MTFPLDARRLSGVVAVCALLLAGCAQGTGSATSTASDTPATTDPATTSATPSSSTSAPAVNVRQVGAVLDVSSSDRYRFASPTGNIVCQLDKDAVQCAAADRQWTPTPTGKDDCKDPNGDVALRSDGRAVVVCHGDSIGQRTDKKTSATVLDYGHAVKKGDIMCLSQTNGVTCSSNVNGASIFLSRERYEVNGS</sequence>
<evidence type="ECO:0008006" key="5">
    <source>
        <dbReference type="Google" id="ProtNLM"/>
    </source>
</evidence>
<reference evidence="3 4" key="1">
    <citation type="submission" date="2019-10" db="EMBL/GenBank/DDBJ databases">
        <title>Genomic analysis of Raineyella sp. CBA3103.</title>
        <authorList>
            <person name="Roh S.W."/>
        </authorList>
    </citation>
    <scope>NUCLEOTIDE SEQUENCE [LARGE SCALE GENOMIC DNA]</scope>
    <source>
        <strain evidence="3 4">CBA3103</strain>
    </source>
</reference>
<organism evidence="3 4">
    <name type="scientific">Raineyella fluvialis</name>
    <dbReference type="NCBI Taxonomy" id="2662261"/>
    <lineage>
        <taxon>Bacteria</taxon>
        <taxon>Bacillati</taxon>
        <taxon>Actinomycetota</taxon>
        <taxon>Actinomycetes</taxon>
        <taxon>Propionibacteriales</taxon>
        <taxon>Propionibacteriaceae</taxon>
        <taxon>Raineyella</taxon>
    </lineage>
</organism>